<dbReference type="Pfam" id="PF03479">
    <property type="entry name" value="PCC"/>
    <property type="match status" value="1"/>
</dbReference>
<dbReference type="RefSeq" id="WP_192111415.1">
    <property type="nucleotide sequence ID" value="NZ_CABSIF010000004.1"/>
</dbReference>
<gene>
    <name evidence="2" type="ORF">KM92DES2_10418</name>
</gene>
<dbReference type="AlphaFoldDB" id="A0A212J286"/>
<organism evidence="2">
    <name type="scientific">uncultured Desulfovibrio sp</name>
    <dbReference type="NCBI Taxonomy" id="167968"/>
    <lineage>
        <taxon>Bacteria</taxon>
        <taxon>Pseudomonadati</taxon>
        <taxon>Thermodesulfobacteriota</taxon>
        <taxon>Desulfovibrionia</taxon>
        <taxon>Desulfovibrionales</taxon>
        <taxon>Desulfovibrionaceae</taxon>
        <taxon>Desulfovibrio</taxon>
        <taxon>environmental samples</taxon>
    </lineage>
</organism>
<accession>A0A212J286</accession>
<dbReference type="PANTHER" id="PTHR34988:SF1">
    <property type="entry name" value="DNA-BINDING PROTEIN"/>
    <property type="match status" value="1"/>
</dbReference>
<proteinExistence type="predicted"/>
<reference evidence="2" key="1">
    <citation type="submission" date="2016-04" db="EMBL/GenBank/DDBJ databases">
        <authorList>
            <person name="Evans L.H."/>
            <person name="Alamgir A."/>
            <person name="Owens N."/>
            <person name="Weber N.D."/>
            <person name="Virtaneva K."/>
            <person name="Barbian K."/>
            <person name="Babar A."/>
            <person name="Rosenke K."/>
        </authorList>
    </citation>
    <scope>NUCLEOTIDE SEQUENCE</scope>
    <source>
        <strain evidence="2">92-2</strain>
    </source>
</reference>
<dbReference type="InterPro" id="IPR005175">
    <property type="entry name" value="PPC_dom"/>
</dbReference>
<sequence>MQVTELTQPKWYKLRLGPGSDLFQGLRDFFEQQKLERAFILSSIGSLEKIICNYPVTCTTMPPPVKSKTIEKFLEVNGITGEMWRENNQVRVHLHGSVTHEGETLFGGGMADGAKVLVQVEMVVMGLLEQ</sequence>
<evidence type="ECO:0000313" key="2">
    <source>
        <dbReference type="EMBL" id="SBV93559.1"/>
    </source>
</evidence>
<name>A0A212J286_9BACT</name>
<dbReference type="CDD" id="cd11378">
    <property type="entry name" value="DUF296"/>
    <property type="match status" value="1"/>
</dbReference>
<evidence type="ECO:0000259" key="1">
    <source>
        <dbReference type="PROSITE" id="PS51742"/>
    </source>
</evidence>
<feature type="domain" description="PPC" evidence="1">
    <location>
        <begin position="6"/>
        <end position="130"/>
    </location>
</feature>
<dbReference type="EMBL" id="FLUP01000001">
    <property type="protein sequence ID" value="SBV93559.1"/>
    <property type="molecule type" value="Genomic_DNA"/>
</dbReference>
<dbReference type="PROSITE" id="PS51742">
    <property type="entry name" value="PPC"/>
    <property type="match status" value="1"/>
</dbReference>
<dbReference type="PANTHER" id="PTHR34988">
    <property type="entry name" value="PROTEIN, PUTATIVE-RELATED"/>
    <property type="match status" value="1"/>
</dbReference>
<dbReference type="SUPFAM" id="SSF117856">
    <property type="entry name" value="AF0104/ALDC/Ptd012-like"/>
    <property type="match status" value="1"/>
</dbReference>
<protein>
    <recommendedName>
        <fullName evidence="1">PPC domain-containing protein</fullName>
    </recommendedName>
</protein>
<dbReference type="Gene3D" id="3.30.1330.80">
    <property type="entry name" value="Hypothetical protein, similar to alpha- acetolactate decarboxylase, domain 2"/>
    <property type="match status" value="1"/>
</dbReference>